<dbReference type="AlphaFoldDB" id="A0A1L0D5N7"/>
<evidence type="ECO:0000256" key="9">
    <source>
        <dbReference type="ARBA" id="ARBA00023010"/>
    </source>
</evidence>
<dbReference type="GO" id="GO:0106166">
    <property type="term" value="F:spindle pole body-nuclear membrane anchor activity"/>
    <property type="evidence" value="ECO:0007669"/>
    <property type="project" value="TreeGrafter"/>
</dbReference>
<comment type="similarity">
    <text evidence="3">Belongs to the NDC1 family.</text>
</comment>
<evidence type="ECO:0000313" key="14">
    <source>
        <dbReference type="EMBL" id="SGZ51320.1"/>
    </source>
</evidence>
<dbReference type="Proteomes" id="UP000182334">
    <property type="component" value="Chromosome III"/>
</dbReference>
<dbReference type="GO" id="GO:0070762">
    <property type="term" value="C:nuclear pore transmembrane ring"/>
    <property type="evidence" value="ECO:0007669"/>
    <property type="project" value="TreeGrafter"/>
</dbReference>
<reference evidence="14 15" key="1">
    <citation type="submission" date="2016-10" db="EMBL/GenBank/DDBJ databases">
        <authorList>
            <person name="de Groot N.N."/>
        </authorList>
    </citation>
    <scope>NUCLEOTIDE SEQUENCE [LARGE SCALE GENOMIC DNA]</scope>
    <source>
        <strain evidence="14 15">CBS 141442</strain>
    </source>
</reference>
<evidence type="ECO:0000256" key="7">
    <source>
        <dbReference type="ARBA" id="ARBA00022927"/>
    </source>
</evidence>
<keyword evidence="10" id="KW-0906">Nuclear pore complex</keyword>
<dbReference type="GO" id="GO:0015031">
    <property type="term" value="P:protein transport"/>
    <property type="evidence" value="ECO:0007669"/>
    <property type="project" value="UniProtKB-KW"/>
</dbReference>
<keyword evidence="11 13" id="KW-0472">Membrane</keyword>
<keyword evidence="7" id="KW-0653">Protein transport</keyword>
<dbReference type="GO" id="GO:0031965">
    <property type="term" value="C:nuclear membrane"/>
    <property type="evidence" value="ECO:0007669"/>
    <property type="project" value="UniProtKB-SubCell"/>
</dbReference>
<evidence type="ECO:0000256" key="3">
    <source>
        <dbReference type="ARBA" id="ARBA00005760"/>
    </source>
</evidence>
<feature type="transmembrane region" description="Helical" evidence="13">
    <location>
        <begin position="48"/>
        <end position="68"/>
    </location>
</feature>
<organism evidence="14 15">
    <name type="scientific">Sungouiella intermedia</name>
    <dbReference type="NCBI Taxonomy" id="45354"/>
    <lineage>
        <taxon>Eukaryota</taxon>
        <taxon>Fungi</taxon>
        <taxon>Dikarya</taxon>
        <taxon>Ascomycota</taxon>
        <taxon>Saccharomycotina</taxon>
        <taxon>Pichiomycetes</taxon>
        <taxon>Metschnikowiaceae</taxon>
        <taxon>Sungouiella</taxon>
    </lineage>
</organism>
<comment type="subcellular location">
    <subcellularLocation>
        <location evidence="1">Nucleus membrane</location>
        <topology evidence="1">Multi-pass membrane protein</topology>
    </subcellularLocation>
    <subcellularLocation>
        <location evidence="2">Nucleus</location>
        <location evidence="2">Nuclear pore complex</location>
    </subcellularLocation>
</comment>
<dbReference type="GO" id="GO:0070631">
    <property type="term" value="P:spindle pole body localization"/>
    <property type="evidence" value="ECO:0007669"/>
    <property type="project" value="TreeGrafter"/>
</dbReference>
<dbReference type="PANTHER" id="PTHR13269:SF6">
    <property type="entry name" value="NUCLEOPORIN NDC1"/>
    <property type="match status" value="1"/>
</dbReference>
<dbReference type="OrthoDB" id="67850at2759"/>
<evidence type="ECO:0000256" key="1">
    <source>
        <dbReference type="ARBA" id="ARBA00004232"/>
    </source>
</evidence>
<name>A0A1L0D5N7_9ASCO</name>
<keyword evidence="8 13" id="KW-1133">Transmembrane helix</keyword>
<dbReference type="GO" id="GO:0006999">
    <property type="term" value="P:nuclear pore organization"/>
    <property type="evidence" value="ECO:0007669"/>
    <property type="project" value="TreeGrafter"/>
</dbReference>
<evidence type="ECO:0000256" key="5">
    <source>
        <dbReference type="ARBA" id="ARBA00022692"/>
    </source>
</evidence>
<evidence type="ECO:0000256" key="13">
    <source>
        <dbReference type="SAM" id="Phobius"/>
    </source>
</evidence>
<keyword evidence="5 13" id="KW-0812">Transmembrane</keyword>
<dbReference type="EMBL" id="LT635758">
    <property type="protein sequence ID" value="SGZ51320.1"/>
    <property type="molecule type" value="Genomic_DNA"/>
</dbReference>
<evidence type="ECO:0000256" key="8">
    <source>
        <dbReference type="ARBA" id="ARBA00022989"/>
    </source>
</evidence>
<dbReference type="GO" id="GO:0051028">
    <property type="term" value="P:mRNA transport"/>
    <property type="evidence" value="ECO:0007669"/>
    <property type="project" value="UniProtKB-KW"/>
</dbReference>
<keyword evidence="6" id="KW-0509">mRNA transport</keyword>
<sequence>MAPSKRITSYNYYFGKVLAKRLRFLHKINVLLSIFVAILIGFPYNGFWANVGATLYRAPVIFLSLWLVKVCRDANSTVEYSRSKTLALHIVQSVFTRRYLVTLCCFATSAYIAFFIFISQLPLASQYYVVAKEYRHKPAVNDEWVYFWFHAYYIALLYALQHIVFQRNRLRFKYGVNTVRPESVLFSNVISLFGNAVAFNVLSSASAPVVYYCGRSIIYKINWLFFAALKLDSSIPRFHIGFSTLFNVGYVSFFVFCAWELVNHVYNIYATIGCLDAKKPISSYSEDPIGTLLSGLRDMEPQNQLSRLSAFQELAYMANTRNAEEVKRRNAVYNIATRGSYVWPAILDECALVIREVSSRVNYRLKSDMAALKETQLTIKEEPASLFKQEKFIFGNSYDTTVDTSEANITATSSPLKKYEDAKSVQKQPGWAIQFQKLQQSPLGKWISFNVLKPIRAYVVAFVTPKPTEPKSFAQHLQAIKAQFHKYYENFLSSTMGIFFRISIKRDAESRVVNPVNYGNAVIALTGLLIHAVEEDRSGTISNNHISEVLNLLERPIRACANYTDILPASVYVPPELRGDEQATKHHLIALLHDLTMNEFFQLCVKYNFKLNDLQLSSRAFKLAKWVIDASIAQQQKQAHSHSAKIY</sequence>
<dbReference type="InterPro" id="IPR019049">
    <property type="entry name" value="Nucleoporin_prot_Ndc1/Nup"/>
</dbReference>
<dbReference type="STRING" id="45354.A0A1L0D5N7"/>
<protein>
    <submittedName>
        <fullName evidence="14">CIC11C00000003511</fullName>
    </submittedName>
</protein>
<feature type="transmembrane region" description="Helical" evidence="13">
    <location>
        <begin position="144"/>
        <end position="165"/>
    </location>
</feature>
<accession>A0A1L0D5N7</accession>
<evidence type="ECO:0000256" key="4">
    <source>
        <dbReference type="ARBA" id="ARBA00022448"/>
    </source>
</evidence>
<evidence type="ECO:0000256" key="6">
    <source>
        <dbReference type="ARBA" id="ARBA00022816"/>
    </source>
</evidence>
<evidence type="ECO:0000256" key="10">
    <source>
        <dbReference type="ARBA" id="ARBA00023132"/>
    </source>
</evidence>
<gene>
    <name evidence="14" type="ORF">SAMEA4029010_CIC11G00000003511</name>
</gene>
<evidence type="ECO:0000256" key="12">
    <source>
        <dbReference type="ARBA" id="ARBA00023242"/>
    </source>
</evidence>
<keyword evidence="15" id="KW-1185">Reference proteome</keyword>
<keyword evidence="12" id="KW-0539">Nucleus</keyword>
<evidence type="ECO:0000313" key="15">
    <source>
        <dbReference type="Proteomes" id="UP000182334"/>
    </source>
</evidence>
<dbReference type="PANTHER" id="PTHR13269">
    <property type="entry name" value="NUCLEOPORIN NDC1"/>
    <property type="match status" value="1"/>
</dbReference>
<keyword evidence="4" id="KW-0813">Transport</keyword>
<evidence type="ECO:0000256" key="11">
    <source>
        <dbReference type="ARBA" id="ARBA00023136"/>
    </source>
</evidence>
<dbReference type="Pfam" id="PF09531">
    <property type="entry name" value="Ndc1_Nup"/>
    <property type="match status" value="1"/>
</dbReference>
<proteinExistence type="inferred from homology"/>
<feature type="transmembrane region" description="Helical" evidence="13">
    <location>
        <begin position="24"/>
        <end position="42"/>
    </location>
</feature>
<feature type="transmembrane region" description="Helical" evidence="13">
    <location>
        <begin position="241"/>
        <end position="262"/>
    </location>
</feature>
<keyword evidence="9" id="KW-0811">Translocation</keyword>
<feature type="transmembrane region" description="Helical" evidence="13">
    <location>
        <begin position="99"/>
        <end position="124"/>
    </location>
</feature>
<evidence type="ECO:0000256" key="2">
    <source>
        <dbReference type="ARBA" id="ARBA00004567"/>
    </source>
</evidence>
<dbReference type="GO" id="GO:0005816">
    <property type="term" value="C:spindle pole body"/>
    <property type="evidence" value="ECO:0007669"/>
    <property type="project" value="TreeGrafter"/>
</dbReference>